<dbReference type="GeneID" id="18608029"/>
<name>A0AB32VTI5_THECC</name>
<dbReference type="RefSeq" id="XP_017970013.1">
    <property type="nucleotide sequence ID" value="XM_018114524.1"/>
</dbReference>
<dbReference type="PANTHER" id="PTHR31439:SF7">
    <property type="entry name" value="EXPRESSED PROTEIN"/>
    <property type="match status" value="1"/>
</dbReference>
<proteinExistence type="predicted"/>
<dbReference type="Proteomes" id="UP000694886">
    <property type="component" value="Chromosome 2"/>
</dbReference>
<dbReference type="AlphaFoldDB" id="A0AB32VTI5"/>
<dbReference type="Gramene" id="Tc02v2_t009010.1">
    <property type="protein sequence ID" value="Tc02v2_p009010.1"/>
    <property type="gene ID" value="Tc02v2_g009010"/>
</dbReference>
<protein>
    <submittedName>
        <fullName evidence="2">Uncharacterized protein LOC18608029</fullName>
    </submittedName>
</protein>
<gene>
    <name evidence="2" type="primary">LOC18608029</name>
</gene>
<evidence type="ECO:0000313" key="1">
    <source>
        <dbReference type="Proteomes" id="UP000694886"/>
    </source>
</evidence>
<sequence length="530" mass="60039">MMDIWSWICELPNSEEWAESDSPLIFTLASAKVRNQGDSTRSIQLRAERTSGSNLEVLVTFNICFEGFQASNAQKPLWVSDTCPLLSEQPFLPLVLQLLQEIINRSPSVPDSTCPRSQLQRLKPEPISWIMESHSPDSFSRFFNLVFLTRLFWLCACDAPSEVGSFYFQSLLGPNIEALTCKEAPVLRTFLVSVGVDTELCFMRTLGYILAKWIILREVSVGLQTLTPLPRQHLGISYATEAHGFWTLKGYAPVNAMKLTHSSNQKSIFPAIGAKESLLRYALAHQQLEAVIQLEYSVGFYDGYIQVNACVDNLRFHVAKLGFRKKEDDMDYFEERHFPSRIRVWVGPEVGSTYVYGLSLGRSTNNGEREIETQRIVKGSIRNQKNPQVKARSRVSLRNKMKNWRWDQDAEGNAAVFDAVLCDNVTGHEIATCKSLNYGNGGNGDNSLQNRYYGVNRPFTKTGGLVFAGDDYGERVAWRLSREMEGSVLKWRIGGEVWLSYWPNNVGTSYIETRCVEWCDEVDLPLITAK</sequence>
<dbReference type="PANTHER" id="PTHR31439">
    <property type="entry name" value="EXPRESSED PROTEIN"/>
    <property type="match status" value="1"/>
</dbReference>
<evidence type="ECO:0000313" key="2">
    <source>
        <dbReference type="RefSeq" id="XP_017970013.1"/>
    </source>
</evidence>
<dbReference type="KEGG" id="tcc:18608029"/>
<reference evidence="1" key="1">
    <citation type="journal article" date="1997" name="Nucleic Acids Res.">
        <title>tRNAscan-SE: a program for improved detection of transfer RNA genes in genomic sequence.</title>
        <authorList>
            <person name="Lowe T.M."/>
            <person name="Eddy S.R."/>
        </authorList>
    </citation>
    <scope>NUCLEOTIDE SEQUENCE [LARGE SCALE GENOMIC DNA]</scope>
    <source>
        <strain evidence="1">r\B97-61/B2</strain>
    </source>
</reference>
<organism evidence="1 2">
    <name type="scientific">Theobroma cacao</name>
    <name type="common">Cacao</name>
    <name type="synonym">Cocoa</name>
    <dbReference type="NCBI Taxonomy" id="3641"/>
    <lineage>
        <taxon>Eukaryota</taxon>
        <taxon>Viridiplantae</taxon>
        <taxon>Streptophyta</taxon>
        <taxon>Embryophyta</taxon>
        <taxon>Tracheophyta</taxon>
        <taxon>Spermatophyta</taxon>
        <taxon>Magnoliopsida</taxon>
        <taxon>eudicotyledons</taxon>
        <taxon>Gunneridae</taxon>
        <taxon>Pentapetalae</taxon>
        <taxon>rosids</taxon>
        <taxon>malvids</taxon>
        <taxon>Malvales</taxon>
        <taxon>Malvaceae</taxon>
        <taxon>Byttnerioideae</taxon>
        <taxon>Theobroma</taxon>
    </lineage>
</organism>
<reference evidence="2" key="2">
    <citation type="submission" date="2025-08" db="UniProtKB">
        <authorList>
            <consortium name="RefSeq"/>
        </authorList>
    </citation>
    <scope>IDENTIFICATION</scope>
</reference>
<accession>A0AB32VTI5</accession>